<dbReference type="RefSeq" id="WP_130185041.1">
    <property type="nucleotide sequence ID" value="NZ_CP035913.1"/>
</dbReference>
<dbReference type="InterPro" id="IPR012334">
    <property type="entry name" value="Pectin_lyas_fold"/>
</dbReference>
<organism evidence="1 2">
    <name type="scientific">Pseudoduganella lutea</name>
    <dbReference type="NCBI Taxonomy" id="321985"/>
    <lineage>
        <taxon>Bacteria</taxon>
        <taxon>Pseudomonadati</taxon>
        <taxon>Pseudomonadota</taxon>
        <taxon>Betaproteobacteria</taxon>
        <taxon>Burkholderiales</taxon>
        <taxon>Oxalobacteraceae</taxon>
        <taxon>Telluria group</taxon>
        <taxon>Pseudoduganella</taxon>
    </lineage>
</organism>
<gene>
    <name evidence="1" type="ORF">EWM63_01935</name>
</gene>
<name>A0A4P6KTB9_9BURK</name>
<dbReference type="SUPFAM" id="SSF51126">
    <property type="entry name" value="Pectin lyase-like"/>
    <property type="match status" value="1"/>
</dbReference>
<keyword evidence="2" id="KW-1185">Reference proteome</keyword>
<dbReference type="EMBL" id="CP035913">
    <property type="protein sequence ID" value="QBE61904.1"/>
    <property type="molecule type" value="Genomic_DNA"/>
</dbReference>
<sequence>MTLHFLTWQFLARHIIGRWLWALAMLAAVPAGAAALHVPSYPADLSSVERLHHSARYQVLVRPHGAGEDAWRRATVFETRNDWVLYDFFHPDPARRRDVLQPAGQVGLSRVIPGRLDTGKADLRTASFSPFSFEGMAVDVRIKLLDPAARARTVTVRPLRRAIPAVIAADGRTVDITLQRAQKLSVEINDRLDPLFLFADAPDVPDTAATHYFGPGVHRLPGDGTLHLKSHERVYIAAGAIVEGRFDLAEGSEHITIRGRGLLSGGEWPFEKVDPRWQYTRPAIGGKGSHHFTLEGITLVQSTTWQVALEDGGGNATHHNQYRNFKTVSWNGCTDGIWVTGDHNVVDDVFIFNNDDFFVTKGGRGTRVSNAVVWGGTWGRILLVQNIYRDTHPVEDLVIEHVDMIGKEGAHVLFVLESFSTPSRRVRKNARGITIRDLVVEERRRSGNSNNVPYNMAGLFGFDTSHAPGRIDDLTFEDIVLDQWFADEGHIVGTEQSPIHGLTLRNIRAGGTRLGAHGFNPVRFNRHVHGVRIE</sequence>
<dbReference type="InterPro" id="IPR035953">
    <property type="entry name" value="Dextranase_N-ter"/>
</dbReference>
<evidence type="ECO:0000313" key="1">
    <source>
        <dbReference type="EMBL" id="QBE61904.1"/>
    </source>
</evidence>
<reference evidence="1 2" key="1">
    <citation type="submission" date="2019-02" db="EMBL/GenBank/DDBJ databases">
        <title>Draft Genome Sequences of Six Type Strains of the Genus Massilia.</title>
        <authorList>
            <person name="Miess H."/>
            <person name="Frediansyhah A."/>
            <person name="Gross H."/>
        </authorList>
    </citation>
    <scope>NUCLEOTIDE SEQUENCE [LARGE SCALE GENOMIC DNA]</scope>
    <source>
        <strain evidence="1 2">DSM 17473</strain>
    </source>
</reference>
<protein>
    <recommendedName>
        <fullName evidence="3">Endo-polygalacturonase</fullName>
    </recommendedName>
</protein>
<dbReference type="KEGG" id="plue:EWM63_01935"/>
<proteinExistence type="predicted"/>
<dbReference type="InterPro" id="IPR011050">
    <property type="entry name" value="Pectin_lyase_fold/virulence"/>
</dbReference>
<dbReference type="Gene3D" id="2.60.350.10">
    <property type="entry name" value="Dextranase, N-terminal"/>
    <property type="match status" value="1"/>
</dbReference>
<dbReference type="Proteomes" id="UP000290637">
    <property type="component" value="Chromosome"/>
</dbReference>
<evidence type="ECO:0008006" key="3">
    <source>
        <dbReference type="Google" id="ProtNLM"/>
    </source>
</evidence>
<evidence type="ECO:0000313" key="2">
    <source>
        <dbReference type="Proteomes" id="UP000290637"/>
    </source>
</evidence>
<dbReference type="Gene3D" id="2.160.20.10">
    <property type="entry name" value="Single-stranded right-handed beta-helix, Pectin lyase-like"/>
    <property type="match status" value="1"/>
</dbReference>
<dbReference type="OrthoDB" id="9795222at2"/>
<dbReference type="AlphaFoldDB" id="A0A4P6KTB9"/>
<accession>A0A4P6KTB9</accession>